<keyword evidence="5 7" id="KW-1133">Transmembrane helix</keyword>
<feature type="transmembrane region" description="Helical" evidence="7">
    <location>
        <begin position="229"/>
        <end position="246"/>
    </location>
</feature>
<dbReference type="InterPro" id="IPR050321">
    <property type="entry name" value="Glycosyltr_2/OpgH_subfam"/>
</dbReference>
<protein>
    <submittedName>
        <fullName evidence="8">Glycosyltransferase</fullName>
        <ecNumber evidence="8">2.4.-.-</ecNumber>
    </submittedName>
</protein>
<dbReference type="EC" id="2.4.-.-" evidence="8"/>
<keyword evidence="3 8" id="KW-0808">Transferase</keyword>
<evidence type="ECO:0000256" key="4">
    <source>
        <dbReference type="ARBA" id="ARBA00022692"/>
    </source>
</evidence>
<feature type="transmembrane region" description="Helical" evidence="7">
    <location>
        <begin position="252"/>
        <end position="273"/>
    </location>
</feature>
<dbReference type="PANTHER" id="PTHR43867">
    <property type="entry name" value="CELLULOSE SYNTHASE CATALYTIC SUBUNIT A [UDP-FORMING]"/>
    <property type="match status" value="1"/>
</dbReference>
<feature type="transmembrane region" description="Helical" evidence="7">
    <location>
        <begin position="622"/>
        <end position="641"/>
    </location>
</feature>
<dbReference type="SUPFAM" id="SSF53448">
    <property type="entry name" value="Nucleotide-diphospho-sugar transferases"/>
    <property type="match status" value="1"/>
</dbReference>
<accession>A0ABW4YXJ2</accession>
<sequence>MANATGPAAGAAAALIAARIMVEADEGPAGEPVGGPFGGYPAGYPESLAGGPAAPLFTADAEEDVDLPVEIAGLAGQLPKARLEAARERAARLGIGADEVLLAAAAATPDRLAAAVATRLGLATEPLDADTPVTVPSPGTLHGMMRSGLLRQPDGTLVTAERGLRLRRLAAALEARPELRLRLRLTTPERLAELVRRRFAEPLGRLAAFSLRDEKPEQSAATLGLSRHLLVLGALTCVVLAGLALISPALLLIGPVLLVSLLLLGWSCLRLVASTQTPEVAPPPPRDDAGLPAYSLIVPLYREARVVPQLIEALAALDYPLEKLQVLLVIEPDDGETAAALARHAARPGFDILTAPDVGPRTKPKALNAALPFARGEIIGIYDAEDVPDPQQLRRACAVFATPGNRRVGCVQARLAIDNVADSWITRQFAAEYAAHFDVVLPLLSAADLPLPLGGTSNHFRRAALDRVGAWDPFNVAEDADLGVRLARGGWHTRIIASTTDEEAPRTAGAWLRQRTRWYKGWMQTLLVHGRTPRRLIAEIGWSGMLSFLLLLGGGLVSALMHPVFVLALALRWSLGDPSGTTLASLLLDGLGILVLLVGYGATMLCTVVGMRHRRLSGLWRVLPLIPVYWLMLSIAGWRALFQLIAAPQRWEKTEHGLARTSRRRPVRLRVRRVRTTRARRPAPSG</sequence>
<gene>
    <name evidence="8" type="ORF">ACFSNC_10815</name>
</gene>
<evidence type="ECO:0000256" key="3">
    <source>
        <dbReference type="ARBA" id="ARBA00022679"/>
    </source>
</evidence>
<dbReference type="Proteomes" id="UP001597299">
    <property type="component" value="Unassembled WGS sequence"/>
</dbReference>
<evidence type="ECO:0000256" key="1">
    <source>
        <dbReference type="ARBA" id="ARBA00004141"/>
    </source>
</evidence>
<evidence type="ECO:0000313" key="9">
    <source>
        <dbReference type="Proteomes" id="UP001597299"/>
    </source>
</evidence>
<comment type="subcellular location">
    <subcellularLocation>
        <location evidence="1">Membrane</location>
        <topology evidence="1">Multi-pass membrane protein</topology>
    </subcellularLocation>
</comment>
<organism evidence="8 9">
    <name type="scientific">Ancylobacter oerskovii</name>
    <dbReference type="NCBI Taxonomy" id="459519"/>
    <lineage>
        <taxon>Bacteria</taxon>
        <taxon>Pseudomonadati</taxon>
        <taxon>Pseudomonadota</taxon>
        <taxon>Alphaproteobacteria</taxon>
        <taxon>Hyphomicrobiales</taxon>
        <taxon>Xanthobacteraceae</taxon>
        <taxon>Ancylobacter</taxon>
    </lineage>
</organism>
<dbReference type="Pfam" id="PF13641">
    <property type="entry name" value="Glyco_tranf_2_3"/>
    <property type="match status" value="1"/>
</dbReference>
<reference evidence="9" key="1">
    <citation type="journal article" date="2019" name="Int. J. Syst. Evol. Microbiol.">
        <title>The Global Catalogue of Microorganisms (GCM) 10K type strain sequencing project: providing services to taxonomists for standard genome sequencing and annotation.</title>
        <authorList>
            <consortium name="The Broad Institute Genomics Platform"/>
            <consortium name="The Broad Institute Genome Sequencing Center for Infectious Disease"/>
            <person name="Wu L."/>
            <person name="Ma J."/>
        </authorList>
    </citation>
    <scope>NUCLEOTIDE SEQUENCE [LARGE SCALE GENOMIC DNA]</scope>
    <source>
        <strain evidence="9">CCM 7435</strain>
    </source>
</reference>
<keyword evidence="4 7" id="KW-0812">Transmembrane</keyword>
<evidence type="ECO:0000256" key="5">
    <source>
        <dbReference type="ARBA" id="ARBA00022989"/>
    </source>
</evidence>
<evidence type="ECO:0000256" key="6">
    <source>
        <dbReference type="ARBA" id="ARBA00023136"/>
    </source>
</evidence>
<dbReference type="InterPro" id="IPR029044">
    <property type="entry name" value="Nucleotide-diphossugar_trans"/>
</dbReference>
<evidence type="ECO:0000256" key="2">
    <source>
        <dbReference type="ARBA" id="ARBA00022676"/>
    </source>
</evidence>
<keyword evidence="9" id="KW-1185">Reference proteome</keyword>
<keyword evidence="6 7" id="KW-0472">Membrane</keyword>
<dbReference type="RefSeq" id="WP_246548121.1">
    <property type="nucleotide sequence ID" value="NZ_JAHBGB010000002.1"/>
</dbReference>
<dbReference type="EMBL" id="JBHUHD010000001">
    <property type="protein sequence ID" value="MFD2140893.1"/>
    <property type="molecule type" value="Genomic_DNA"/>
</dbReference>
<dbReference type="Gene3D" id="3.90.550.10">
    <property type="entry name" value="Spore Coat Polysaccharide Biosynthesis Protein SpsA, Chain A"/>
    <property type="match status" value="1"/>
</dbReference>
<keyword evidence="2 8" id="KW-0328">Glycosyltransferase</keyword>
<evidence type="ECO:0000313" key="8">
    <source>
        <dbReference type="EMBL" id="MFD2140893.1"/>
    </source>
</evidence>
<feature type="transmembrane region" description="Helical" evidence="7">
    <location>
        <begin position="591"/>
        <end position="610"/>
    </location>
</feature>
<evidence type="ECO:0000256" key="7">
    <source>
        <dbReference type="SAM" id="Phobius"/>
    </source>
</evidence>
<dbReference type="GO" id="GO:0016757">
    <property type="term" value="F:glycosyltransferase activity"/>
    <property type="evidence" value="ECO:0007669"/>
    <property type="project" value="UniProtKB-KW"/>
</dbReference>
<comment type="caution">
    <text evidence="8">The sequence shown here is derived from an EMBL/GenBank/DDBJ whole genome shotgun (WGS) entry which is preliminary data.</text>
</comment>
<proteinExistence type="predicted"/>
<feature type="transmembrane region" description="Helical" evidence="7">
    <location>
        <begin position="544"/>
        <end position="571"/>
    </location>
</feature>
<dbReference type="PANTHER" id="PTHR43867:SF2">
    <property type="entry name" value="CELLULOSE SYNTHASE CATALYTIC SUBUNIT A [UDP-FORMING]"/>
    <property type="match status" value="1"/>
</dbReference>
<name>A0ABW4YXJ2_9HYPH</name>